<accession>A0A9J7AT66</accession>
<dbReference type="PANTHER" id="PTHR11808">
    <property type="entry name" value="TRANS-SULFURATION ENZYME FAMILY MEMBER"/>
    <property type="match status" value="1"/>
</dbReference>
<organism evidence="4 5">
    <name type="scientific">Nisaea acidiphila</name>
    <dbReference type="NCBI Taxonomy" id="1862145"/>
    <lineage>
        <taxon>Bacteria</taxon>
        <taxon>Pseudomonadati</taxon>
        <taxon>Pseudomonadota</taxon>
        <taxon>Alphaproteobacteria</taxon>
        <taxon>Rhodospirillales</taxon>
        <taxon>Thalassobaculaceae</taxon>
        <taxon>Nisaea</taxon>
    </lineage>
</organism>
<evidence type="ECO:0000313" key="5">
    <source>
        <dbReference type="Proteomes" id="UP001060336"/>
    </source>
</evidence>
<dbReference type="EMBL" id="CP102480">
    <property type="protein sequence ID" value="UUX48557.1"/>
    <property type="molecule type" value="Genomic_DNA"/>
</dbReference>
<dbReference type="KEGG" id="naci:NUH88_14180"/>
<evidence type="ECO:0000256" key="1">
    <source>
        <dbReference type="ARBA" id="ARBA00001933"/>
    </source>
</evidence>
<dbReference type="Gene3D" id="3.40.640.10">
    <property type="entry name" value="Type I PLP-dependent aspartate aminotransferase-like (Major domain)"/>
    <property type="match status" value="1"/>
</dbReference>
<evidence type="ECO:0000256" key="3">
    <source>
        <dbReference type="RuleBase" id="RU362118"/>
    </source>
</evidence>
<gene>
    <name evidence="4" type="ORF">NUH88_14180</name>
</gene>
<evidence type="ECO:0000313" key="4">
    <source>
        <dbReference type="EMBL" id="UUX48557.1"/>
    </source>
</evidence>
<keyword evidence="4" id="KW-0032">Aminotransferase</keyword>
<proteinExistence type="inferred from homology"/>
<keyword evidence="5" id="KW-1185">Reference proteome</keyword>
<dbReference type="RefSeq" id="WP_257767064.1">
    <property type="nucleotide sequence ID" value="NZ_CP102480.1"/>
</dbReference>
<dbReference type="GO" id="GO:0005737">
    <property type="term" value="C:cytoplasm"/>
    <property type="evidence" value="ECO:0007669"/>
    <property type="project" value="TreeGrafter"/>
</dbReference>
<keyword evidence="2 3" id="KW-0663">Pyridoxal phosphate</keyword>
<dbReference type="GO" id="GO:0016846">
    <property type="term" value="F:carbon-sulfur lyase activity"/>
    <property type="evidence" value="ECO:0007669"/>
    <property type="project" value="TreeGrafter"/>
</dbReference>
<dbReference type="SUPFAM" id="SSF53383">
    <property type="entry name" value="PLP-dependent transferases"/>
    <property type="match status" value="1"/>
</dbReference>
<reference evidence="4" key="1">
    <citation type="submission" date="2022-08" db="EMBL/GenBank/DDBJ databases">
        <title>Nisaea acidiphila sp. nov., isolated from a marine algal debris and emended description of the genus Nisaea Urios et al. 2008.</title>
        <authorList>
            <person name="Kwon K."/>
        </authorList>
    </citation>
    <scope>NUCLEOTIDE SEQUENCE</scope>
    <source>
        <strain evidence="4">MEBiC11861</strain>
    </source>
</reference>
<comment type="similarity">
    <text evidence="3">Belongs to the trans-sulfuration enzymes family.</text>
</comment>
<dbReference type="GO" id="GO:0008483">
    <property type="term" value="F:transaminase activity"/>
    <property type="evidence" value="ECO:0007669"/>
    <property type="project" value="UniProtKB-KW"/>
</dbReference>
<keyword evidence="4" id="KW-0808">Transferase</keyword>
<dbReference type="GO" id="GO:0030170">
    <property type="term" value="F:pyridoxal phosphate binding"/>
    <property type="evidence" value="ECO:0007669"/>
    <property type="project" value="InterPro"/>
</dbReference>
<dbReference type="InterPro" id="IPR000277">
    <property type="entry name" value="Cys/Met-Metab_PyrdxlP-dep_enz"/>
</dbReference>
<dbReference type="AlphaFoldDB" id="A0A9J7AT66"/>
<sequence length="325" mass="34548">MPERSGAPEIDALERAFAEAHEGGNGYAFASAPIAVSALLDLLDSGAHILVSEGLQADTYRMIEGIRRRSAGLRVGFVDMADLAAVEQALTSETRLLWIETLAGPRLSDPDLRAVARLARERDVYTAVDVSAATHVRSRPLEQGVHIVYSSAPGLSLGGVAGGTRGGLVAFAAEPGFAEDRFAFLQRAYDALPEPDQAAALLDALERIPEEMAARTACAGELAELLAGETFVSELLFPERGAAELSVVFEGTAGEVASALARLDLFTQALSAGRPGTYWHYARRTYEAVPDEIRLALGIPDGIVRFGVPAGEAPELLDDFRRAFG</sequence>
<dbReference type="GO" id="GO:0019346">
    <property type="term" value="P:transsulfuration"/>
    <property type="evidence" value="ECO:0007669"/>
    <property type="project" value="InterPro"/>
</dbReference>
<dbReference type="Gene3D" id="3.90.1150.10">
    <property type="entry name" value="Aspartate Aminotransferase, domain 1"/>
    <property type="match status" value="1"/>
</dbReference>
<dbReference type="InterPro" id="IPR015421">
    <property type="entry name" value="PyrdxlP-dep_Trfase_major"/>
</dbReference>
<dbReference type="Proteomes" id="UP001060336">
    <property type="component" value="Chromosome"/>
</dbReference>
<evidence type="ECO:0000256" key="2">
    <source>
        <dbReference type="ARBA" id="ARBA00022898"/>
    </source>
</evidence>
<name>A0A9J7AT66_9PROT</name>
<dbReference type="Pfam" id="PF01053">
    <property type="entry name" value="Cys_Met_Meta_PP"/>
    <property type="match status" value="1"/>
</dbReference>
<dbReference type="InterPro" id="IPR015424">
    <property type="entry name" value="PyrdxlP-dep_Trfase"/>
</dbReference>
<protein>
    <submittedName>
        <fullName evidence="4">PLP-dependent aspartate aminotransferase family protein</fullName>
    </submittedName>
</protein>
<dbReference type="InterPro" id="IPR015422">
    <property type="entry name" value="PyrdxlP-dep_Trfase_small"/>
</dbReference>
<comment type="cofactor">
    <cofactor evidence="1 3">
        <name>pyridoxal 5'-phosphate</name>
        <dbReference type="ChEBI" id="CHEBI:597326"/>
    </cofactor>
</comment>